<sequence>MNIIQQLDAKFKVENHPLSSQKNQESPNPEPHLRFGSGSVQCCYLYPVWLFPPPPAASGGAPSSKQKGGERGPGEDELEWEWRGDRGGAGEREREHERRRNRRQGWGGAGEGKDMDKGAEAEEDAEAEEEGEDTGCGIHRYLGSANASRWIECIHVNKPQSPLFILIFGMHVHTPPRRSRYTGASSVLPTPPTRRLLPFAPPSPPRPPVFPPRPLVAFSPPPQPLRLCLAPRLAALLAHLAVVSLALAQQPLTLDMAPRGPCCGVQWLLRPAALTGIVIEYLRAETPTDSTSHETNFKDPPPATTKCYLETPSLCRVVLGDNSLPTRGERADFHPAAQFTELMVSLFTYSGHLHSSMGLASISIQIRGVWHAETTYKILCSVTAMFDVFGFRREDKDDGKRALRQPGPVSSATQAPGTSSKRQETIKIGAAPKETRDWGRFREGRHCLLVNCPLHIEPLFLLTVLDTASKTLVNFTSIYKTSCRTRTFLHSAIQWDFPIAWFIKSHTKRPLTATYRHHSFPYARLQRQIPTSNSRYFEIDNLYPTRQTQTAPMFEGNHANTGPSSILMDGVSAPFHRIGDEEGKYLCKLMNREGILAEVWDGLVKTCTKLHSKFATSVASKY</sequence>
<evidence type="ECO:0000256" key="1">
    <source>
        <dbReference type="SAM" id="MobiDB-lite"/>
    </source>
</evidence>
<gene>
    <name evidence="2" type="ORF">DFH08DRAFT_1041440</name>
</gene>
<feature type="compositionally biased region" description="Polar residues" evidence="1">
    <location>
        <begin position="17"/>
        <end position="27"/>
    </location>
</feature>
<comment type="caution">
    <text evidence="2">The sequence shown here is derived from an EMBL/GenBank/DDBJ whole genome shotgun (WGS) entry which is preliminary data.</text>
</comment>
<feature type="compositionally biased region" description="Basic and acidic residues" evidence="1">
    <location>
        <begin position="67"/>
        <end position="98"/>
    </location>
</feature>
<dbReference type="EMBL" id="JARIHO010000067">
    <property type="protein sequence ID" value="KAJ7314353.1"/>
    <property type="molecule type" value="Genomic_DNA"/>
</dbReference>
<dbReference type="Proteomes" id="UP001218218">
    <property type="component" value="Unassembled WGS sequence"/>
</dbReference>
<feature type="region of interest" description="Disordered" evidence="1">
    <location>
        <begin position="13"/>
        <end position="34"/>
    </location>
</feature>
<evidence type="ECO:0000313" key="3">
    <source>
        <dbReference type="Proteomes" id="UP001218218"/>
    </source>
</evidence>
<feature type="compositionally biased region" description="Polar residues" evidence="1">
    <location>
        <begin position="408"/>
        <end position="420"/>
    </location>
</feature>
<keyword evidence="3" id="KW-1185">Reference proteome</keyword>
<feature type="compositionally biased region" description="Basic and acidic residues" evidence="1">
    <location>
        <begin position="111"/>
        <end position="120"/>
    </location>
</feature>
<feature type="compositionally biased region" description="Acidic residues" evidence="1">
    <location>
        <begin position="121"/>
        <end position="133"/>
    </location>
</feature>
<accession>A0AAD7ED37</accession>
<reference evidence="2" key="1">
    <citation type="submission" date="2023-03" db="EMBL/GenBank/DDBJ databases">
        <title>Massive genome expansion in bonnet fungi (Mycena s.s.) driven by repeated elements and novel gene families across ecological guilds.</title>
        <authorList>
            <consortium name="Lawrence Berkeley National Laboratory"/>
            <person name="Harder C.B."/>
            <person name="Miyauchi S."/>
            <person name="Viragh M."/>
            <person name="Kuo A."/>
            <person name="Thoen E."/>
            <person name="Andreopoulos B."/>
            <person name="Lu D."/>
            <person name="Skrede I."/>
            <person name="Drula E."/>
            <person name="Henrissat B."/>
            <person name="Morin E."/>
            <person name="Kohler A."/>
            <person name="Barry K."/>
            <person name="LaButti K."/>
            <person name="Morin E."/>
            <person name="Salamov A."/>
            <person name="Lipzen A."/>
            <person name="Mereny Z."/>
            <person name="Hegedus B."/>
            <person name="Baldrian P."/>
            <person name="Stursova M."/>
            <person name="Weitz H."/>
            <person name="Taylor A."/>
            <person name="Grigoriev I.V."/>
            <person name="Nagy L.G."/>
            <person name="Martin F."/>
            <person name="Kauserud H."/>
        </authorList>
    </citation>
    <scope>NUCLEOTIDE SEQUENCE</scope>
    <source>
        <strain evidence="2">CBHHK002</strain>
    </source>
</reference>
<proteinExistence type="predicted"/>
<evidence type="ECO:0000313" key="2">
    <source>
        <dbReference type="EMBL" id="KAJ7314353.1"/>
    </source>
</evidence>
<feature type="region of interest" description="Disordered" evidence="1">
    <location>
        <begin position="399"/>
        <end position="429"/>
    </location>
</feature>
<protein>
    <submittedName>
        <fullName evidence="2">Uncharacterized protein</fullName>
    </submittedName>
</protein>
<organism evidence="2 3">
    <name type="scientific">Mycena albidolilacea</name>
    <dbReference type="NCBI Taxonomy" id="1033008"/>
    <lineage>
        <taxon>Eukaryota</taxon>
        <taxon>Fungi</taxon>
        <taxon>Dikarya</taxon>
        <taxon>Basidiomycota</taxon>
        <taxon>Agaricomycotina</taxon>
        <taxon>Agaricomycetes</taxon>
        <taxon>Agaricomycetidae</taxon>
        <taxon>Agaricales</taxon>
        <taxon>Marasmiineae</taxon>
        <taxon>Mycenaceae</taxon>
        <taxon>Mycena</taxon>
    </lineage>
</organism>
<dbReference type="AlphaFoldDB" id="A0AAD7ED37"/>
<feature type="region of interest" description="Disordered" evidence="1">
    <location>
        <begin position="56"/>
        <end position="135"/>
    </location>
</feature>
<name>A0AAD7ED37_9AGAR</name>